<dbReference type="EMBL" id="LJGP01000018">
    <property type="protein sequence ID" value="KWU03840.1"/>
    <property type="molecule type" value="Genomic_DNA"/>
</dbReference>
<dbReference type="Proteomes" id="UP001230300">
    <property type="component" value="Unassembled WGS sequence"/>
</dbReference>
<reference evidence="7 9" key="2">
    <citation type="submission" date="2016-10" db="EMBL/GenBank/DDBJ databases">
        <title>WGS of isloates from the oral cavity of healthy individuals.</title>
        <authorList>
            <person name="Sharma S."/>
            <person name="Pal V.K."/>
            <person name="Patil P.B."/>
            <person name="Korpole S."/>
            <person name="Grover V."/>
        </authorList>
    </citation>
    <scope>NUCLEOTIDE SEQUENCE [LARGE SCALE GENOMIC DNA]</scope>
    <source>
        <strain evidence="7 9">DISK12</strain>
    </source>
</reference>
<reference evidence="5" key="7">
    <citation type="submission" date="2023-08" db="EMBL/GenBank/DDBJ databases">
        <title>Lactobacillus from the Female Urinary Tract.</title>
        <authorList>
            <person name="Stegman N."/>
            <person name="Jackson B."/>
            <person name="Steiling M."/>
            <person name="Sedano C."/>
            <person name="Wolfe A."/>
            <person name="Putonti C."/>
        </authorList>
    </citation>
    <scope>NUCLEOTIDE SEQUENCE</scope>
    <source>
        <strain evidence="5">UMB5661</strain>
    </source>
</reference>
<evidence type="ECO:0000313" key="11">
    <source>
        <dbReference type="Proteomes" id="UP000460132"/>
    </source>
</evidence>
<dbReference type="Proteomes" id="UP000231914">
    <property type="component" value="Unassembled WGS sequence"/>
</dbReference>
<reference evidence="4" key="6">
    <citation type="submission" date="2023-05" db="EMBL/GenBank/DDBJ databases">
        <title>Cataloging the Phylogenetic Diversity of Human Bladder Bacteria.</title>
        <authorList>
            <person name="Du J."/>
        </authorList>
    </citation>
    <scope>NUCLEOTIDE SEQUENCE</scope>
    <source>
        <strain evidence="4">UMB9226</strain>
    </source>
</reference>
<dbReference type="RefSeq" id="WP_013085848.1">
    <property type="nucleotide sequence ID" value="NZ_CABMHY010000053.1"/>
</dbReference>
<reference evidence="6 11" key="4">
    <citation type="submission" date="2020-01" db="EMBL/GenBank/DDBJ databases">
        <title>Vaginal microbiome of pregnant Indian women: Insights into the genome of dominants Lactobacillus species.</title>
        <authorList>
            <person name="Das B."/>
            <person name="Mehta O."/>
            <person name="Ghosh T.S."/>
            <person name="Kothidar A."/>
            <person name="Gowtham M.R."/>
            <person name="Mitra R."/>
            <person name="Kshetrapal P."/>
            <person name="Wadhwa N."/>
            <person name="Thiruvengadam R."/>
            <person name="Nair G.B."/>
            <person name="Bhatnagar S."/>
            <person name="Pore S."/>
        </authorList>
    </citation>
    <scope>NUCLEOTIDE SEQUENCE [LARGE SCALE GENOMIC DNA]</scope>
    <source>
        <strain evidence="6 11">Indica2</strain>
    </source>
</reference>
<name>A0A109DEF1_9LACO</name>
<dbReference type="Proteomes" id="UP000322051">
    <property type="component" value="Unassembled WGS sequence"/>
</dbReference>
<organism evidence="2 8">
    <name type="scientific">Lactobacillus crispatus</name>
    <dbReference type="NCBI Taxonomy" id="47770"/>
    <lineage>
        <taxon>Bacteria</taxon>
        <taxon>Bacillati</taxon>
        <taxon>Bacillota</taxon>
        <taxon>Bacilli</taxon>
        <taxon>Lactobacillales</taxon>
        <taxon>Lactobacillaceae</taxon>
        <taxon>Lactobacillus</taxon>
    </lineage>
</organism>
<evidence type="ECO:0000313" key="1">
    <source>
        <dbReference type="EMBL" id="KAA8799616.1"/>
    </source>
</evidence>
<dbReference type="Proteomes" id="UP001253287">
    <property type="component" value="Unassembled WGS sequence"/>
</dbReference>
<evidence type="ECO:0000313" key="2">
    <source>
        <dbReference type="EMBL" id="KWU03840.1"/>
    </source>
</evidence>
<dbReference type="Proteomes" id="UP001194414">
    <property type="component" value="Unassembled WGS sequence"/>
</dbReference>
<protein>
    <submittedName>
        <fullName evidence="3">Family 8 glycosyl transferase</fullName>
    </submittedName>
</protein>
<dbReference type="EMBL" id="MKXG01000410">
    <property type="protein sequence ID" value="PJZ09884.1"/>
    <property type="molecule type" value="Genomic_DNA"/>
</dbReference>
<gene>
    <name evidence="2" type="ORF">AEL95_05875</name>
    <name evidence="7" type="ORF">BHU41_02405</name>
    <name evidence="1" type="ORF">F1C02_00350</name>
    <name evidence="6" type="ORF">GTK63_10525</name>
    <name evidence="3" type="ORF">HYQ56_0737</name>
    <name evidence="4" type="ORF">QP235_02010</name>
    <name evidence="5" type="ORF">RON39_11580</name>
</gene>
<evidence type="ECO:0000313" key="6">
    <source>
        <dbReference type="EMBL" id="MYN54683.1"/>
    </source>
</evidence>
<reference evidence="3" key="5">
    <citation type="submission" date="2020-07" db="EMBL/GenBank/DDBJ databases">
        <title>Comparative genomics analyses of Lactobacillus crispatus isolated from different ecological niches.</title>
        <authorList>
            <person name="Mancino W."/>
            <person name="Mancabelli L."/>
            <person name="Lugli G.A."/>
            <person name="Milani C."/>
            <person name="Viappiani A."/>
            <person name="Anzalone R."/>
            <person name="Longhi G."/>
            <person name="Ventura M."/>
            <person name="Turroni F."/>
        </authorList>
    </citation>
    <scope>NUCLEOTIDE SEQUENCE</scope>
    <source>
        <strain evidence="3">LB65</strain>
    </source>
</reference>
<evidence type="ECO:0000313" key="7">
    <source>
        <dbReference type="EMBL" id="PJZ09884.1"/>
    </source>
</evidence>
<comment type="caution">
    <text evidence="2">The sequence shown here is derived from an EMBL/GenBank/DDBJ whole genome shotgun (WGS) entry which is preliminary data.</text>
</comment>
<dbReference type="PATRIC" id="fig|47770.28.peg.574"/>
<dbReference type="Proteomes" id="UP000067598">
    <property type="component" value="Unassembled WGS sequence"/>
</dbReference>
<dbReference type="EMBL" id="WWFF01000021">
    <property type="protein sequence ID" value="MYN54683.1"/>
    <property type="molecule type" value="Genomic_DNA"/>
</dbReference>
<sequence length="92" mass="10592">MNISKTVLALYQTIIGEKQKRLIKTADAYLDINYGDKVYQIIDQVKERNIPILSFGDTADQNNTYSNYTVFGNDQVDEMVDKINEIINNQNK</sequence>
<proteinExistence type="predicted"/>
<dbReference type="EMBL" id="JAVTXN010000132">
    <property type="protein sequence ID" value="MDT9610715.1"/>
    <property type="molecule type" value="Genomic_DNA"/>
</dbReference>
<dbReference type="EMBL" id="JACCPP010000009">
    <property type="protein sequence ID" value="MBI1707758.1"/>
    <property type="molecule type" value="Genomic_DNA"/>
</dbReference>
<evidence type="ECO:0000313" key="10">
    <source>
        <dbReference type="Proteomes" id="UP000322051"/>
    </source>
</evidence>
<accession>A0A109DEF1</accession>
<dbReference type="EMBL" id="JASOGN010000004">
    <property type="protein sequence ID" value="MDK6501991.1"/>
    <property type="molecule type" value="Genomic_DNA"/>
</dbReference>
<dbReference type="GO" id="GO:0016740">
    <property type="term" value="F:transferase activity"/>
    <property type="evidence" value="ECO:0007669"/>
    <property type="project" value="UniProtKB-KW"/>
</dbReference>
<evidence type="ECO:0000313" key="4">
    <source>
        <dbReference type="EMBL" id="MDK6501991.1"/>
    </source>
</evidence>
<evidence type="ECO:0000313" key="3">
    <source>
        <dbReference type="EMBL" id="MBI1707758.1"/>
    </source>
</evidence>
<reference evidence="2 8" key="1">
    <citation type="journal article" date="2016" name="Microbiology (Mosc.)">
        <title>Comparison of Lactobacillus crispatus isolates from Lactobacillus-dominated vaginal microbiomes with isolates from microbiomes containing bacterial vaginosis-associated bacteria.</title>
        <authorList>
            <person name="Abdelmaksoud A.A."/>
            <person name="Koparde V.N."/>
            <person name="Sheth N.U."/>
            <person name="Serrano M.G."/>
            <person name="Glascock A.L."/>
            <person name="Fettweis J.M."/>
            <person name="Strauss Iii J.F."/>
            <person name="Buck G.A."/>
            <person name="Jefferson K.K."/>
        </authorList>
    </citation>
    <scope>NUCLEOTIDE SEQUENCE [LARGE SCALE GENOMIC DNA]</scope>
    <source>
        <strain evidence="2 8">VMC3</strain>
    </source>
</reference>
<reference evidence="1 10" key="3">
    <citation type="submission" date="2019-09" db="EMBL/GenBank/DDBJ databases">
        <title>Comparative analysis of L. crispatus genomes revealed niche specific adaptation to different host and body sites.</title>
        <authorList>
            <person name="Pan M."/>
            <person name="Hidalgo-Cantabrana C."/>
            <person name="Barrangou R."/>
        </authorList>
    </citation>
    <scope>NUCLEOTIDE SEQUENCE [LARGE SCALE GENOMIC DNA]</scope>
    <source>
        <strain evidence="1 10">NCK973</strain>
    </source>
</reference>
<evidence type="ECO:0000313" key="8">
    <source>
        <dbReference type="Proteomes" id="UP000067598"/>
    </source>
</evidence>
<dbReference type="Proteomes" id="UP000460132">
    <property type="component" value="Unassembled WGS sequence"/>
</dbReference>
<evidence type="ECO:0000313" key="5">
    <source>
        <dbReference type="EMBL" id="MDT9610715.1"/>
    </source>
</evidence>
<dbReference type="AlphaFoldDB" id="A0A109DEF1"/>
<dbReference type="EMBL" id="VUAO01000001">
    <property type="protein sequence ID" value="KAA8799616.1"/>
    <property type="molecule type" value="Genomic_DNA"/>
</dbReference>
<keyword evidence="3" id="KW-0808">Transferase</keyword>
<evidence type="ECO:0000313" key="9">
    <source>
        <dbReference type="Proteomes" id="UP000231914"/>
    </source>
</evidence>